<organism evidence="1">
    <name type="scientific">Mesorhizobium sp. WSM2240</name>
    <dbReference type="NCBI Taxonomy" id="3228851"/>
    <lineage>
        <taxon>Bacteria</taxon>
        <taxon>Pseudomonadati</taxon>
        <taxon>Pseudomonadota</taxon>
        <taxon>Alphaproteobacteria</taxon>
        <taxon>Hyphomicrobiales</taxon>
        <taxon>Phyllobacteriaceae</taxon>
        <taxon>Mesorhizobium</taxon>
    </lineage>
</organism>
<dbReference type="RefSeq" id="WP_353641019.1">
    <property type="nucleotide sequence ID" value="NZ_CP159253.1"/>
</dbReference>
<reference evidence="1" key="1">
    <citation type="submission" date="2024-06" db="EMBL/GenBank/DDBJ databases">
        <title>Mesorhizobium karijinii sp. nov., a symbiont of the iconic Swainsona formosa from arid Australia.</title>
        <authorList>
            <person name="Hill Y.J."/>
            <person name="Watkin E.L.J."/>
            <person name="O'Hara G.W."/>
            <person name="Terpolilli J."/>
            <person name="Tye M.L."/>
            <person name="Kohlmeier M.G."/>
        </authorList>
    </citation>
    <scope>NUCLEOTIDE SEQUENCE</scope>
    <source>
        <strain evidence="1">WSM2240</strain>
    </source>
</reference>
<dbReference type="EMBL" id="CP159253">
    <property type="protein sequence ID" value="XCG51476.1"/>
    <property type="molecule type" value="Genomic_DNA"/>
</dbReference>
<name>A0AAU8CWX6_9HYPH</name>
<evidence type="ECO:0000313" key="1">
    <source>
        <dbReference type="EMBL" id="XCG51476.1"/>
    </source>
</evidence>
<accession>A0AAU8CWX6</accession>
<sequence>MIKATAADVLVDSLLDWNLDQILGISGDGIKRHYRAAANAARS</sequence>
<proteinExistence type="predicted"/>
<protein>
    <submittedName>
        <fullName evidence="1">Uncharacterized protein</fullName>
    </submittedName>
</protein>
<gene>
    <name evidence="1" type="ORF">ABVK50_13805</name>
</gene>
<dbReference type="AlphaFoldDB" id="A0AAU8CWX6"/>